<feature type="non-terminal residue" evidence="2">
    <location>
        <position position="1"/>
    </location>
</feature>
<gene>
    <name evidence="2" type="ORF">LCGC14_2979660</name>
</gene>
<dbReference type="InterPro" id="IPR029057">
    <property type="entry name" value="PRTase-like"/>
</dbReference>
<feature type="domain" description="Phosphoribosyltransferase" evidence="1">
    <location>
        <begin position="5"/>
        <end position="69"/>
    </location>
</feature>
<comment type="caution">
    <text evidence="2">The sequence shown here is derived from an EMBL/GenBank/DDBJ whole genome shotgun (WGS) entry which is preliminary data.</text>
</comment>
<dbReference type="PANTHER" id="PTHR11608:SF0">
    <property type="entry name" value="BIFUNCTIONAL PROTEIN PYRR"/>
    <property type="match status" value="1"/>
</dbReference>
<evidence type="ECO:0000313" key="2">
    <source>
        <dbReference type="EMBL" id="KKK64890.1"/>
    </source>
</evidence>
<evidence type="ECO:0000259" key="1">
    <source>
        <dbReference type="Pfam" id="PF00156"/>
    </source>
</evidence>
<proteinExistence type="predicted"/>
<dbReference type="Pfam" id="PF00156">
    <property type="entry name" value="Pribosyltran"/>
    <property type="match status" value="1"/>
</dbReference>
<organism evidence="2">
    <name type="scientific">marine sediment metagenome</name>
    <dbReference type="NCBI Taxonomy" id="412755"/>
    <lineage>
        <taxon>unclassified sequences</taxon>
        <taxon>metagenomes</taxon>
        <taxon>ecological metagenomes</taxon>
    </lineage>
</organism>
<dbReference type="CDD" id="cd06223">
    <property type="entry name" value="PRTases_typeI"/>
    <property type="match status" value="1"/>
</dbReference>
<dbReference type="InterPro" id="IPR050137">
    <property type="entry name" value="PyrR_bifunctional"/>
</dbReference>
<name>A0A0F8XUI2_9ZZZZ</name>
<dbReference type="PANTHER" id="PTHR11608">
    <property type="entry name" value="BIFUNCTIONAL PROTEIN PYRR"/>
    <property type="match status" value="1"/>
</dbReference>
<dbReference type="InterPro" id="IPR000836">
    <property type="entry name" value="PRTase_dom"/>
</dbReference>
<dbReference type="Gene3D" id="3.40.50.2020">
    <property type="match status" value="1"/>
</dbReference>
<dbReference type="SUPFAM" id="SSF53271">
    <property type="entry name" value="PRTase-like"/>
    <property type="match status" value="1"/>
</dbReference>
<accession>A0A0F8XUI2</accession>
<sequence>PTELPTDIHGKRVVLVDDVLYTGRSIRAALDALIDFGRPASIQLAVLVDRGHRELPIRPDYVGKNIPTASNEDVQVLLKETDGRDEVVVIPALSEVEGQVEGER</sequence>
<protein>
    <recommendedName>
        <fullName evidence="1">Phosphoribosyltransferase domain-containing protein</fullName>
    </recommendedName>
</protein>
<dbReference type="AlphaFoldDB" id="A0A0F8XUI2"/>
<reference evidence="2" key="1">
    <citation type="journal article" date="2015" name="Nature">
        <title>Complex archaea that bridge the gap between prokaryotes and eukaryotes.</title>
        <authorList>
            <person name="Spang A."/>
            <person name="Saw J.H."/>
            <person name="Jorgensen S.L."/>
            <person name="Zaremba-Niedzwiedzka K."/>
            <person name="Martijn J."/>
            <person name="Lind A.E."/>
            <person name="van Eijk R."/>
            <person name="Schleper C."/>
            <person name="Guy L."/>
            <person name="Ettema T.J."/>
        </authorList>
    </citation>
    <scope>NUCLEOTIDE SEQUENCE</scope>
</reference>
<dbReference type="NCBIfam" id="NF003549">
    <property type="entry name" value="PRK05205.1-5"/>
    <property type="match status" value="1"/>
</dbReference>
<dbReference type="EMBL" id="LAZR01060817">
    <property type="protein sequence ID" value="KKK64890.1"/>
    <property type="molecule type" value="Genomic_DNA"/>
</dbReference>